<dbReference type="InterPro" id="IPR029787">
    <property type="entry name" value="Nucleotide_cyclase"/>
</dbReference>
<dbReference type="Gene3D" id="3.20.20.450">
    <property type="entry name" value="EAL domain"/>
    <property type="match status" value="1"/>
</dbReference>
<organism evidence="3">
    <name type="scientific">hydrothermal vent metagenome</name>
    <dbReference type="NCBI Taxonomy" id="652676"/>
    <lineage>
        <taxon>unclassified sequences</taxon>
        <taxon>metagenomes</taxon>
        <taxon>ecological metagenomes</taxon>
    </lineage>
</organism>
<dbReference type="CDD" id="cd01948">
    <property type="entry name" value="EAL"/>
    <property type="match status" value="1"/>
</dbReference>
<dbReference type="Pfam" id="PF00563">
    <property type="entry name" value="EAL"/>
    <property type="match status" value="1"/>
</dbReference>
<gene>
    <name evidence="3" type="ORF">MNB_SV-8-1483</name>
</gene>
<dbReference type="PROSITE" id="PS50883">
    <property type="entry name" value="EAL"/>
    <property type="match status" value="1"/>
</dbReference>
<dbReference type="EMBL" id="FPHD01000022">
    <property type="protein sequence ID" value="SFV53813.1"/>
    <property type="molecule type" value="Genomic_DNA"/>
</dbReference>
<dbReference type="PANTHER" id="PTHR33121:SF70">
    <property type="entry name" value="SIGNALING PROTEIN YKOW"/>
    <property type="match status" value="1"/>
</dbReference>
<dbReference type="CDD" id="cd01949">
    <property type="entry name" value="GGDEF"/>
    <property type="match status" value="1"/>
</dbReference>
<dbReference type="InterPro" id="IPR043128">
    <property type="entry name" value="Rev_trsase/Diguanyl_cyclase"/>
</dbReference>
<dbReference type="InterPro" id="IPR050706">
    <property type="entry name" value="Cyclic-di-GMP_PDE-like"/>
</dbReference>
<accession>A0A1W1BJX2</accession>
<dbReference type="SMART" id="SM00267">
    <property type="entry name" value="GGDEF"/>
    <property type="match status" value="1"/>
</dbReference>
<dbReference type="InterPro" id="IPR000160">
    <property type="entry name" value="GGDEF_dom"/>
</dbReference>
<dbReference type="InterPro" id="IPR035919">
    <property type="entry name" value="EAL_sf"/>
</dbReference>
<dbReference type="InterPro" id="IPR001633">
    <property type="entry name" value="EAL_dom"/>
</dbReference>
<name>A0A1W1BJX2_9ZZZZ</name>
<evidence type="ECO:0000259" key="2">
    <source>
        <dbReference type="PROSITE" id="PS50887"/>
    </source>
</evidence>
<dbReference type="NCBIfam" id="TIGR00254">
    <property type="entry name" value="GGDEF"/>
    <property type="match status" value="1"/>
</dbReference>
<dbReference type="Pfam" id="PF00990">
    <property type="entry name" value="GGDEF"/>
    <property type="match status" value="1"/>
</dbReference>
<dbReference type="AlphaFoldDB" id="A0A1W1BJX2"/>
<proteinExistence type="predicted"/>
<dbReference type="SUPFAM" id="SSF55073">
    <property type="entry name" value="Nucleotide cyclase"/>
    <property type="match status" value="1"/>
</dbReference>
<dbReference type="GO" id="GO:0071111">
    <property type="term" value="F:cyclic-guanylate-specific phosphodiesterase activity"/>
    <property type="evidence" value="ECO:0007669"/>
    <property type="project" value="InterPro"/>
</dbReference>
<dbReference type="PANTHER" id="PTHR33121">
    <property type="entry name" value="CYCLIC DI-GMP PHOSPHODIESTERASE PDEF"/>
    <property type="match status" value="1"/>
</dbReference>
<reference evidence="3" key="1">
    <citation type="submission" date="2016-10" db="EMBL/GenBank/DDBJ databases">
        <authorList>
            <person name="de Groot N.N."/>
        </authorList>
    </citation>
    <scope>NUCLEOTIDE SEQUENCE</scope>
</reference>
<evidence type="ECO:0000259" key="1">
    <source>
        <dbReference type="PROSITE" id="PS50883"/>
    </source>
</evidence>
<protein>
    <submittedName>
        <fullName evidence="3">Diguanylate cyclase/phosphodiesterase (GGDEF &amp; EAL domains) with PAS/PAC sensor(S)</fullName>
    </submittedName>
</protein>
<dbReference type="PROSITE" id="PS50887">
    <property type="entry name" value="GGDEF"/>
    <property type="match status" value="1"/>
</dbReference>
<sequence length="584" mass="67705">MFVLIILSLLIYIYTLKRSKEKIKQSAEKKIEAFQKAFDISEDAILMLSDRNEVVYANRSMMRLLDLKENDIAKPLNIIPKIKVKREWITLDQLVKDNYKKTEEKMQSFLQSKLLTENKNIDEIPINLYIDTFPMDDTHRQWCTIVSIHDLSKEEEKTALGYRHKLTKLPNQAQALHDLNALYSKIHLKDQKLALVLLDIDNFSKLRSIIGHEQANIILIKVADYLDALAKEHAFSVYHTYHNNFLLTIPDINSSDEVLSIVKIIQKRLASFYKMEDAKLHLTASVGISIYPDSGATLNLFDNAYKALAQAEKNGYGRIHIYIPSDIQHDYNELTLHNEMHEALKKDEFEVYYQPIVDAKNKEVVAAEALIRWNHPKYGLIPPIVFIPLMEKTGFVIELGKYILEEVLKQQKRWELFKFKQIEVSINLTLLEIESEGFVENVAKQLQFHQINPENIKYEITEGSAMISEELTHKQFTALKKLGIPIALDDFGTGYTSFSYLKKFPADVLKIDKTLVDYILTNKEDQRIVKAMIELGHNLGVKIVVEGIENKRMYELIASYGCDFMQGYYFSKPLPVFEFQKLLR</sequence>
<dbReference type="Gene3D" id="3.30.70.270">
    <property type="match status" value="1"/>
</dbReference>
<feature type="domain" description="EAL" evidence="1">
    <location>
        <begin position="333"/>
        <end position="584"/>
    </location>
</feature>
<feature type="domain" description="GGDEF" evidence="2">
    <location>
        <begin position="191"/>
        <end position="324"/>
    </location>
</feature>
<dbReference type="SUPFAM" id="SSF141868">
    <property type="entry name" value="EAL domain-like"/>
    <property type="match status" value="1"/>
</dbReference>
<evidence type="ECO:0000313" key="3">
    <source>
        <dbReference type="EMBL" id="SFV53813.1"/>
    </source>
</evidence>
<dbReference type="SMART" id="SM00052">
    <property type="entry name" value="EAL"/>
    <property type="match status" value="1"/>
</dbReference>